<dbReference type="Proteomes" id="UP000320762">
    <property type="component" value="Unassembled WGS sequence"/>
</dbReference>
<comment type="caution">
    <text evidence="1">The sequence shown here is derived from an EMBL/GenBank/DDBJ whole genome shotgun (WGS) entry which is preliminary data.</text>
</comment>
<accession>A0A550CYF5</accession>
<evidence type="ECO:0000313" key="1">
    <source>
        <dbReference type="EMBL" id="TRM69824.1"/>
    </source>
</evidence>
<sequence length="129" mass="14167">MSLCINYASTTWWTPATAAGAVALGAGDAASRMGHTERAGLLIGLDLYGRTGHLRERWPTSDGTCRRRCSIRTYAGPRDDQGLYMYVRLTRHMTRRRLDACRTSETAPPTSWDGAWSAEASAIMAQSLV</sequence>
<dbReference type="AlphaFoldDB" id="A0A550CYF5"/>
<dbReference type="EMBL" id="VDMD01000001">
    <property type="protein sequence ID" value="TRM69824.1"/>
    <property type="molecule type" value="Genomic_DNA"/>
</dbReference>
<keyword evidence="2" id="KW-1185">Reference proteome</keyword>
<name>A0A550CYF5_9AGAR</name>
<protein>
    <submittedName>
        <fullName evidence="1">Uncharacterized protein</fullName>
    </submittedName>
</protein>
<gene>
    <name evidence="1" type="ORF">BD626DRAFT_18994</name>
</gene>
<evidence type="ECO:0000313" key="2">
    <source>
        <dbReference type="Proteomes" id="UP000320762"/>
    </source>
</evidence>
<reference evidence="1 2" key="1">
    <citation type="journal article" date="2019" name="New Phytol.">
        <title>Comparative genomics reveals unique wood-decay strategies and fruiting body development in the Schizophyllaceae.</title>
        <authorList>
            <person name="Almasi E."/>
            <person name="Sahu N."/>
            <person name="Krizsan K."/>
            <person name="Balint B."/>
            <person name="Kovacs G.M."/>
            <person name="Kiss B."/>
            <person name="Cseklye J."/>
            <person name="Drula E."/>
            <person name="Henrissat B."/>
            <person name="Nagy I."/>
            <person name="Chovatia M."/>
            <person name="Adam C."/>
            <person name="LaButti K."/>
            <person name="Lipzen A."/>
            <person name="Riley R."/>
            <person name="Grigoriev I.V."/>
            <person name="Nagy L.G."/>
        </authorList>
    </citation>
    <scope>NUCLEOTIDE SEQUENCE [LARGE SCALE GENOMIC DNA]</scope>
    <source>
        <strain evidence="1 2">NL-1724</strain>
    </source>
</reference>
<proteinExistence type="predicted"/>
<organism evidence="1 2">
    <name type="scientific">Schizophyllum amplum</name>
    <dbReference type="NCBI Taxonomy" id="97359"/>
    <lineage>
        <taxon>Eukaryota</taxon>
        <taxon>Fungi</taxon>
        <taxon>Dikarya</taxon>
        <taxon>Basidiomycota</taxon>
        <taxon>Agaricomycotina</taxon>
        <taxon>Agaricomycetes</taxon>
        <taxon>Agaricomycetidae</taxon>
        <taxon>Agaricales</taxon>
        <taxon>Schizophyllaceae</taxon>
        <taxon>Schizophyllum</taxon>
    </lineage>
</organism>